<sequence>MIDSQTWIEITRDLASKDVDIAVAACEALHALADQDDVPRLLGLLADPDFFIREAAAWPLTELAGADALPQLLIAFQRGYDEGHDNDGFSTALLQIPALFPESKTQVAKLLDTAEGSQREHLIWLMDFY</sequence>
<dbReference type="OrthoDB" id="8909952at2"/>
<comment type="caution">
    <text evidence="1">The sequence shown here is derived from an EMBL/GenBank/DDBJ whole genome shotgun (WGS) entry which is preliminary data.</text>
</comment>
<dbReference type="InterPro" id="IPR011989">
    <property type="entry name" value="ARM-like"/>
</dbReference>
<dbReference type="InterPro" id="IPR016024">
    <property type="entry name" value="ARM-type_fold"/>
</dbReference>
<dbReference type="AlphaFoldDB" id="A0A4V3YXL8"/>
<name>A0A4V3YXL8_9BURK</name>
<gene>
    <name evidence="1" type="ORF">E8K88_03165</name>
</gene>
<protein>
    <submittedName>
        <fullName evidence="1">HEAT repeat domain-containing protein</fullName>
    </submittedName>
</protein>
<dbReference type="RefSeq" id="WP_136405201.1">
    <property type="nucleotide sequence ID" value="NZ_JARXRQ010000001.1"/>
</dbReference>
<accession>A0A4V3YXL8</accession>
<organism evidence="1 2">
    <name type="scientific">Lampropedia aestuarii</name>
    <dbReference type="NCBI Taxonomy" id="2562762"/>
    <lineage>
        <taxon>Bacteria</taxon>
        <taxon>Pseudomonadati</taxon>
        <taxon>Pseudomonadota</taxon>
        <taxon>Betaproteobacteria</taxon>
        <taxon>Burkholderiales</taxon>
        <taxon>Comamonadaceae</taxon>
        <taxon>Lampropedia</taxon>
    </lineage>
</organism>
<dbReference type="Proteomes" id="UP000306236">
    <property type="component" value="Unassembled WGS sequence"/>
</dbReference>
<dbReference type="Gene3D" id="1.25.10.10">
    <property type="entry name" value="Leucine-rich Repeat Variant"/>
    <property type="match status" value="1"/>
</dbReference>
<proteinExistence type="predicted"/>
<keyword evidence="2" id="KW-1185">Reference proteome</keyword>
<reference evidence="1 2" key="1">
    <citation type="submission" date="2019-04" db="EMBL/GenBank/DDBJ databases">
        <title>Lampropedia sp YIM MLB12 draf genome.</title>
        <authorList>
            <person name="Wang Y.-X."/>
        </authorList>
    </citation>
    <scope>NUCLEOTIDE SEQUENCE [LARGE SCALE GENOMIC DNA]</scope>
    <source>
        <strain evidence="1 2">YIM MLB12</strain>
    </source>
</reference>
<evidence type="ECO:0000313" key="1">
    <source>
        <dbReference type="EMBL" id="THJ35602.1"/>
    </source>
</evidence>
<dbReference type="Pfam" id="PF13646">
    <property type="entry name" value="HEAT_2"/>
    <property type="match status" value="1"/>
</dbReference>
<dbReference type="SUPFAM" id="SSF48371">
    <property type="entry name" value="ARM repeat"/>
    <property type="match status" value="1"/>
</dbReference>
<dbReference type="EMBL" id="SSWX01000003">
    <property type="protein sequence ID" value="THJ35602.1"/>
    <property type="molecule type" value="Genomic_DNA"/>
</dbReference>
<evidence type="ECO:0000313" key="2">
    <source>
        <dbReference type="Proteomes" id="UP000306236"/>
    </source>
</evidence>